<protein>
    <submittedName>
        <fullName evidence="1">Uncharacterized protein</fullName>
    </submittedName>
</protein>
<accession>A0A9Q3GT91</accession>
<name>A0A9Q3GT91_9BASI</name>
<evidence type="ECO:0000313" key="1">
    <source>
        <dbReference type="EMBL" id="MBW0478452.1"/>
    </source>
</evidence>
<reference evidence="1" key="1">
    <citation type="submission" date="2021-03" db="EMBL/GenBank/DDBJ databases">
        <title>Draft genome sequence of rust myrtle Austropuccinia psidii MF-1, a brazilian biotype.</title>
        <authorList>
            <person name="Quecine M.C."/>
            <person name="Pachon D.M.R."/>
            <person name="Bonatelli M.L."/>
            <person name="Correr F.H."/>
            <person name="Franceschini L.M."/>
            <person name="Leite T.F."/>
            <person name="Margarido G.R.A."/>
            <person name="Almeida C.A."/>
            <person name="Ferrarezi J.A."/>
            <person name="Labate C.A."/>
        </authorList>
    </citation>
    <scope>NUCLEOTIDE SEQUENCE</scope>
    <source>
        <strain evidence="1">MF-1</strain>
    </source>
</reference>
<dbReference type="EMBL" id="AVOT02005192">
    <property type="protein sequence ID" value="MBW0478452.1"/>
    <property type="molecule type" value="Genomic_DNA"/>
</dbReference>
<organism evidence="1 2">
    <name type="scientific">Austropuccinia psidii MF-1</name>
    <dbReference type="NCBI Taxonomy" id="1389203"/>
    <lineage>
        <taxon>Eukaryota</taxon>
        <taxon>Fungi</taxon>
        <taxon>Dikarya</taxon>
        <taxon>Basidiomycota</taxon>
        <taxon>Pucciniomycotina</taxon>
        <taxon>Pucciniomycetes</taxon>
        <taxon>Pucciniales</taxon>
        <taxon>Sphaerophragmiaceae</taxon>
        <taxon>Austropuccinia</taxon>
    </lineage>
</organism>
<evidence type="ECO:0000313" key="2">
    <source>
        <dbReference type="Proteomes" id="UP000765509"/>
    </source>
</evidence>
<gene>
    <name evidence="1" type="ORF">O181_018167</name>
</gene>
<comment type="caution">
    <text evidence="1">The sequence shown here is derived from an EMBL/GenBank/DDBJ whole genome shotgun (WGS) entry which is preliminary data.</text>
</comment>
<proteinExistence type="predicted"/>
<dbReference type="OrthoDB" id="407509at2759"/>
<dbReference type="AlphaFoldDB" id="A0A9Q3GT91"/>
<keyword evidence="2" id="KW-1185">Reference proteome</keyword>
<sequence length="208" mass="24333">MPHNGYQNSLQQTWKVGDNQNRNIQTLVGKDQLNDLVKKRNRASRERLKYQSDETRKECHHHQQKFKQKVKKLKNNHWRKFLAKKGPDHVYQAHRFTKDRQRGQINSLKDHGGNLTSDISEKSLLLFRGISIVETTSNLQDIPEQQPPRTPLEFPWITKDVVTRTINSLPHKKAPRPDGIQNEQLKLSHPLLVLLLTNLFNTCIKQES</sequence>
<dbReference type="Proteomes" id="UP000765509">
    <property type="component" value="Unassembled WGS sequence"/>
</dbReference>